<comment type="catalytic activity">
    <reaction evidence="8">
        <text>fluoride(in) = fluoride(out)</text>
        <dbReference type="Rhea" id="RHEA:76159"/>
        <dbReference type="ChEBI" id="CHEBI:17051"/>
    </reaction>
    <physiologicalReaction direction="left-to-right" evidence="8">
        <dbReference type="Rhea" id="RHEA:76160"/>
    </physiologicalReaction>
</comment>
<evidence type="ECO:0000256" key="9">
    <source>
        <dbReference type="ARBA" id="ARBA00049940"/>
    </source>
</evidence>
<dbReference type="HAMAP" id="MF_00454">
    <property type="entry name" value="FluC"/>
    <property type="match status" value="1"/>
</dbReference>
<dbReference type="GeneID" id="92813402"/>
<dbReference type="EMBL" id="JAWNFY010000027">
    <property type="protein sequence ID" value="MDY5147051.1"/>
    <property type="molecule type" value="Genomic_DNA"/>
</dbReference>
<dbReference type="AlphaFoldDB" id="A0AAW9HE59"/>
<keyword evidence="4 10" id="KW-1133">Transmembrane helix</keyword>
<dbReference type="InterPro" id="IPR003691">
    <property type="entry name" value="FluC"/>
</dbReference>
<dbReference type="Pfam" id="PF02537">
    <property type="entry name" value="CRCB"/>
    <property type="match status" value="1"/>
</dbReference>
<dbReference type="Proteomes" id="UP001284901">
    <property type="component" value="Unassembled WGS sequence"/>
</dbReference>
<evidence type="ECO:0000256" key="1">
    <source>
        <dbReference type="ARBA" id="ARBA00004651"/>
    </source>
</evidence>
<accession>A0AAW9HE59</accession>
<dbReference type="Proteomes" id="UP001288320">
    <property type="component" value="Unassembled WGS sequence"/>
</dbReference>
<keyword evidence="10" id="KW-0479">Metal-binding</keyword>
<evidence type="ECO:0000256" key="6">
    <source>
        <dbReference type="ARBA" id="ARBA00023303"/>
    </source>
</evidence>
<gene>
    <name evidence="10" type="primary">fluC</name>
    <name evidence="10" type="synonym">crcB</name>
    <name evidence="11" type="ORF">R6G74_08670</name>
    <name evidence="12" type="ORF">R6P33_08485</name>
</gene>
<keyword evidence="10" id="KW-0406">Ion transport</keyword>
<comment type="activity regulation">
    <text evidence="10">Na(+) is not transported, but it plays an essential structural role and its presence is essential for fluoride channel function.</text>
</comment>
<reference evidence="11 13" key="1">
    <citation type="submission" date="2023-10" db="EMBL/GenBank/DDBJ databases">
        <title>Whole Genome based description of the genera Actinobaculum and Actinotignum reveals a complex phylogenetic relationship within the species included in the genus Actinotignum.</title>
        <authorList>
            <person name="Jensen C.S."/>
            <person name="Dargis R."/>
            <person name="Kemp M."/>
            <person name="Christensen J.J."/>
        </authorList>
    </citation>
    <scope>NUCLEOTIDE SEQUENCE</scope>
    <source>
        <strain evidence="12 13">SLA_B089</strain>
        <strain evidence="11">SLA_B245</strain>
    </source>
</reference>
<keyword evidence="10" id="KW-0915">Sodium</keyword>
<evidence type="ECO:0000256" key="3">
    <source>
        <dbReference type="ARBA" id="ARBA00022692"/>
    </source>
</evidence>
<organism evidence="11 14">
    <name type="scientific">Actinotignum timonense</name>
    <dbReference type="NCBI Taxonomy" id="1870995"/>
    <lineage>
        <taxon>Bacteria</taxon>
        <taxon>Bacillati</taxon>
        <taxon>Actinomycetota</taxon>
        <taxon>Actinomycetes</taxon>
        <taxon>Actinomycetales</taxon>
        <taxon>Actinomycetaceae</taxon>
        <taxon>Actinotignum</taxon>
    </lineage>
</organism>
<feature type="binding site" evidence="10">
    <location>
        <position position="76"/>
    </location>
    <ligand>
        <name>Na(+)</name>
        <dbReference type="ChEBI" id="CHEBI:29101"/>
        <note>structural</note>
    </ligand>
</feature>
<dbReference type="PANTHER" id="PTHR28259:SF1">
    <property type="entry name" value="FLUORIDE EXPORT PROTEIN 1-RELATED"/>
    <property type="match status" value="1"/>
</dbReference>
<evidence type="ECO:0000256" key="4">
    <source>
        <dbReference type="ARBA" id="ARBA00022989"/>
    </source>
</evidence>
<keyword evidence="2 10" id="KW-1003">Cell membrane</keyword>
<keyword evidence="6 10" id="KW-0407">Ion channel</keyword>
<dbReference type="GO" id="GO:0046872">
    <property type="term" value="F:metal ion binding"/>
    <property type="evidence" value="ECO:0007669"/>
    <property type="project" value="UniProtKB-KW"/>
</dbReference>
<dbReference type="GO" id="GO:0140114">
    <property type="term" value="P:cellular detoxification of fluoride"/>
    <property type="evidence" value="ECO:0007669"/>
    <property type="project" value="UniProtKB-UniRule"/>
</dbReference>
<evidence type="ECO:0000256" key="10">
    <source>
        <dbReference type="HAMAP-Rule" id="MF_00454"/>
    </source>
</evidence>
<dbReference type="PANTHER" id="PTHR28259">
    <property type="entry name" value="FLUORIDE EXPORT PROTEIN 1-RELATED"/>
    <property type="match status" value="1"/>
</dbReference>
<dbReference type="EMBL" id="JAWNFV010000022">
    <property type="protein sequence ID" value="MDY5141375.1"/>
    <property type="molecule type" value="Genomic_DNA"/>
</dbReference>
<keyword evidence="3 10" id="KW-0812">Transmembrane</keyword>
<feature type="transmembrane region" description="Helical" evidence="10">
    <location>
        <begin position="34"/>
        <end position="56"/>
    </location>
</feature>
<feature type="transmembrane region" description="Helical" evidence="10">
    <location>
        <begin position="63"/>
        <end position="81"/>
    </location>
</feature>
<feature type="transmembrane region" description="Helical" evidence="10">
    <location>
        <begin position="93"/>
        <end position="118"/>
    </location>
</feature>
<sequence length="119" mass="12421">MTLLLLGLAGGLGALCRGILDSFLTARLKPTWPAGIFTVNVIGCFLFGLVTGGGALSAWIGPYSLYVTTGFLGGFTTFSTAMTDALGLFEKRRYWACISLLLGNFILGIAAFFAGLALG</sequence>
<evidence type="ECO:0000256" key="8">
    <source>
        <dbReference type="ARBA" id="ARBA00035585"/>
    </source>
</evidence>
<keyword evidence="13" id="KW-1185">Reference proteome</keyword>
<feature type="binding site" evidence="10">
    <location>
        <position position="73"/>
    </location>
    <ligand>
        <name>Na(+)</name>
        <dbReference type="ChEBI" id="CHEBI:29101"/>
        <note>structural</note>
    </ligand>
</feature>
<dbReference type="GO" id="GO:0062054">
    <property type="term" value="F:fluoride channel activity"/>
    <property type="evidence" value="ECO:0007669"/>
    <property type="project" value="UniProtKB-UniRule"/>
</dbReference>
<dbReference type="RefSeq" id="WP_087070047.1">
    <property type="nucleotide sequence ID" value="NZ_CAUPFC010000015.1"/>
</dbReference>
<evidence type="ECO:0000256" key="7">
    <source>
        <dbReference type="ARBA" id="ARBA00035120"/>
    </source>
</evidence>
<comment type="caution">
    <text evidence="11">The sequence shown here is derived from an EMBL/GenBank/DDBJ whole genome shotgun (WGS) entry which is preliminary data.</text>
</comment>
<evidence type="ECO:0000313" key="12">
    <source>
        <dbReference type="EMBL" id="MDY5147051.1"/>
    </source>
</evidence>
<keyword evidence="10" id="KW-0813">Transport</keyword>
<comment type="subcellular location">
    <subcellularLocation>
        <location evidence="1 10">Cell membrane</location>
        <topology evidence="1 10">Multi-pass membrane protein</topology>
    </subcellularLocation>
</comment>
<evidence type="ECO:0000313" key="11">
    <source>
        <dbReference type="EMBL" id="MDY5141375.1"/>
    </source>
</evidence>
<evidence type="ECO:0000313" key="14">
    <source>
        <dbReference type="Proteomes" id="UP001288320"/>
    </source>
</evidence>
<comment type="function">
    <text evidence="9 10">Fluoride-specific ion channel. Important for reducing fluoride concentration in the cell, thus reducing its toxicity.</text>
</comment>
<evidence type="ECO:0000256" key="5">
    <source>
        <dbReference type="ARBA" id="ARBA00023136"/>
    </source>
</evidence>
<evidence type="ECO:0000313" key="13">
    <source>
        <dbReference type="Proteomes" id="UP001284901"/>
    </source>
</evidence>
<comment type="similarity">
    <text evidence="7 10">Belongs to the fluoride channel Fluc/FEX (TC 1.A.43) family.</text>
</comment>
<name>A0AAW9HE59_9ACTO</name>
<proteinExistence type="inferred from homology"/>
<protein>
    <recommendedName>
        <fullName evidence="10">Fluoride-specific ion channel FluC</fullName>
    </recommendedName>
</protein>
<dbReference type="GO" id="GO:0005886">
    <property type="term" value="C:plasma membrane"/>
    <property type="evidence" value="ECO:0007669"/>
    <property type="project" value="UniProtKB-SubCell"/>
</dbReference>
<keyword evidence="5 10" id="KW-0472">Membrane</keyword>
<evidence type="ECO:0000256" key="2">
    <source>
        <dbReference type="ARBA" id="ARBA00022475"/>
    </source>
</evidence>